<feature type="transmembrane region" description="Helical" evidence="6">
    <location>
        <begin position="288"/>
        <end position="312"/>
    </location>
</feature>
<evidence type="ECO:0000313" key="7">
    <source>
        <dbReference type="EMBL" id="MPY47443.1"/>
    </source>
</evidence>
<keyword evidence="4 6" id="KW-1133">Transmembrane helix</keyword>
<keyword evidence="2" id="KW-0813">Transport</keyword>
<feature type="transmembrane region" description="Helical" evidence="6">
    <location>
        <begin position="398"/>
        <end position="419"/>
    </location>
</feature>
<dbReference type="GO" id="GO:0005886">
    <property type="term" value="C:plasma membrane"/>
    <property type="evidence" value="ECO:0007669"/>
    <property type="project" value="TreeGrafter"/>
</dbReference>
<dbReference type="PRINTS" id="PR00447">
    <property type="entry name" value="NATRESASSCMP"/>
</dbReference>
<dbReference type="AlphaFoldDB" id="A0A5N8WIZ5"/>
<dbReference type="NCBIfam" id="NF037982">
    <property type="entry name" value="Nramp_1"/>
    <property type="match status" value="1"/>
</dbReference>
<keyword evidence="5 6" id="KW-0472">Membrane</keyword>
<dbReference type="NCBIfam" id="TIGR01197">
    <property type="entry name" value="nramp"/>
    <property type="match status" value="1"/>
</dbReference>
<dbReference type="PANTHER" id="PTHR11706:SF33">
    <property type="entry name" value="NATURAL RESISTANCE-ASSOCIATED MACROPHAGE PROTEIN 2"/>
    <property type="match status" value="1"/>
</dbReference>
<evidence type="ECO:0000256" key="5">
    <source>
        <dbReference type="ARBA" id="ARBA00023136"/>
    </source>
</evidence>
<dbReference type="RefSeq" id="WP_152858307.1">
    <property type="nucleotide sequence ID" value="NZ_VMNX01000002.1"/>
</dbReference>
<dbReference type="Proteomes" id="UP000373149">
    <property type="component" value="Unassembled WGS sequence"/>
</dbReference>
<feature type="transmembrane region" description="Helical" evidence="6">
    <location>
        <begin position="201"/>
        <end position="222"/>
    </location>
</feature>
<evidence type="ECO:0000256" key="3">
    <source>
        <dbReference type="ARBA" id="ARBA00022692"/>
    </source>
</evidence>
<dbReference type="GO" id="GO:0015086">
    <property type="term" value="F:cadmium ion transmembrane transporter activity"/>
    <property type="evidence" value="ECO:0007669"/>
    <property type="project" value="TreeGrafter"/>
</dbReference>
<proteinExistence type="predicted"/>
<feature type="transmembrane region" description="Helical" evidence="6">
    <location>
        <begin position="132"/>
        <end position="151"/>
    </location>
</feature>
<dbReference type="InterPro" id="IPR001046">
    <property type="entry name" value="NRAMP_fam"/>
</dbReference>
<feature type="transmembrane region" description="Helical" evidence="6">
    <location>
        <begin position="104"/>
        <end position="126"/>
    </location>
</feature>
<feature type="transmembrane region" description="Helical" evidence="6">
    <location>
        <begin position="358"/>
        <end position="378"/>
    </location>
</feature>
<feature type="transmembrane region" description="Helical" evidence="6">
    <location>
        <begin position="248"/>
        <end position="268"/>
    </location>
</feature>
<dbReference type="GO" id="GO:0034755">
    <property type="term" value="P:iron ion transmembrane transport"/>
    <property type="evidence" value="ECO:0007669"/>
    <property type="project" value="TreeGrafter"/>
</dbReference>
<evidence type="ECO:0000256" key="6">
    <source>
        <dbReference type="SAM" id="Phobius"/>
    </source>
</evidence>
<dbReference type="PANTHER" id="PTHR11706">
    <property type="entry name" value="SOLUTE CARRIER PROTEIN FAMILY 11 MEMBER"/>
    <property type="match status" value="1"/>
</dbReference>
<gene>
    <name evidence="7" type="ORF">FPZ41_02070</name>
</gene>
<evidence type="ECO:0000313" key="8">
    <source>
        <dbReference type="Proteomes" id="UP000373149"/>
    </source>
</evidence>
<feature type="transmembrane region" description="Helical" evidence="6">
    <location>
        <begin position="333"/>
        <end position="352"/>
    </location>
</feature>
<feature type="transmembrane region" description="Helical" evidence="6">
    <location>
        <begin position="56"/>
        <end position="77"/>
    </location>
</feature>
<evidence type="ECO:0000256" key="1">
    <source>
        <dbReference type="ARBA" id="ARBA00004141"/>
    </source>
</evidence>
<keyword evidence="3 6" id="KW-0812">Transmembrane</keyword>
<name>A0A5N8WIZ5_9ACTN</name>
<comment type="caution">
    <text evidence="7">The sequence shown here is derived from an EMBL/GenBank/DDBJ whole genome shotgun (WGS) entry which is preliminary data.</text>
</comment>
<evidence type="ECO:0000256" key="4">
    <source>
        <dbReference type="ARBA" id="ARBA00022989"/>
    </source>
</evidence>
<keyword evidence="8" id="KW-1185">Reference proteome</keyword>
<feature type="transmembrane region" description="Helical" evidence="6">
    <location>
        <begin position="163"/>
        <end position="181"/>
    </location>
</feature>
<dbReference type="Pfam" id="PF01566">
    <property type="entry name" value="Nramp"/>
    <property type="match status" value="1"/>
</dbReference>
<accession>A0A5N8WIZ5</accession>
<comment type="subcellular location">
    <subcellularLocation>
        <location evidence="1">Membrane</location>
        <topology evidence="1">Multi-pass membrane protein</topology>
    </subcellularLocation>
</comment>
<protein>
    <submittedName>
        <fullName evidence="7">Divalent metal cation transporter</fullName>
    </submittedName>
</protein>
<dbReference type="EMBL" id="VMNX01000002">
    <property type="protein sequence ID" value="MPY47443.1"/>
    <property type="molecule type" value="Genomic_DNA"/>
</dbReference>
<evidence type="ECO:0000256" key="2">
    <source>
        <dbReference type="ARBA" id="ARBA00022448"/>
    </source>
</evidence>
<dbReference type="GO" id="GO:0005384">
    <property type="term" value="F:manganese ion transmembrane transporter activity"/>
    <property type="evidence" value="ECO:0007669"/>
    <property type="project" value="TreeGrafter"/>
</dbReference>
<reference evidence="7 8" key="1">
    <citation type="submission" date="2019-09" db="EMBL/GenBank/DDBJ databases">
        <authorList>
            <person name="Duangmal K."/>
            <person name="Teo W.F.A."/>
            <person name="Lipun K."/>
        </authorList>
    </citation>
    <scope>NUCLEOTIDE SEQUENCE [LARGE SCALE GENOMIC DNA]</scope>
    <source>
        <strain evidence="7 8">K1PN6</strain>
    </source>
</reference>
<organism evidence="7 8">
    <name type="scientific">Streptomyces acidicola</name>
    <dbReference type="NCBI Taxonomy" id="2596892"/>
    <lineage>
        <taxon>Bacteria</taxon>
        <taxon>Bacillati</taxon>
        <taxon>Actinomycetota</taxon>
        <taxon>Actinomycetes</taxon>
        <taxon>Kitasatosporales</taxon>
        <taxon>Streptomycetaceae</taxon>
        <taxon>Streptomyces</taxon>
    </lineage>
</organism>
<dbReference type="NCBIfam" id="NF001923">
    <property type="entry name" value="PRK00701.1"/>
    <property type="match status" value="1"/>
</dbReference>
<sequence>MNTGVHTSTPTGTVPASVRAGAGRRVLTVIGPAFVAAVAYIDPGNFATNVESGTRFGFLLLWVVLAANVVAMLLQYLSAKLGTATGRNLPELCRDHYPRPVVRGLWFQAEIVVIMTDLAELIGGAVALNLLFGIPALQGGLLIAAASFVLLAVRTAGQRRFEAVITAMLAVVTGAFFYQTLQADVPPADLAAGLVPRFDGSASLLLAAGIVGATVMPHAIYLHSALTQERFAAGHGLSRRALLRAQRLDVVLAMGIAGLANIAMLVAAATMLHGSGAEPTLQGAHTQFAIGAGPLVATLFAVALLASGLASSSVGIYTGQVVMQGFVRRRIPLYLRRSLAVVPALAVLALGVDPSRALVLSQVTLSFGIPFALIPLLLLSRRPDVMGNWVNRPLTTALAGGATLVLVALNALLILLAFGSGD</sequence>